<proteinExistence type="predicted"/>
<organism evidence="2 3">
    <name type="scientific">Dreissena polymorpha</name>
    <name type="common">Zebra mussel</name>
    <name type="synonym">Mytilus polymorpha</name>
    <dbReference type="NCBI Taxonomy" id="45954"/>
    <lineage>
        <taxon>Eukaryota</taxon>
        <taxon>Metazoa</taxon>
        <taxon>Spiralia</taxon>
        <taxon>Lophotrochozoa</taxon>
        <taxon>Mollusca</taxon>
        <taxon>Bivalvia</taxon>
        <taxon>Autobranchia</taxon>
        <taxon>Heteroconchia</taxon>
        <taxon>Euheterodonta</taxon>
        <taxon>Imparidentia</taxon>
        <taxon>Neoheterodontei</taxon>
        <taxon>Myida</taxon>
        <taxon>Dreissenoidea</taxon>
        <taxon>Dreissenidae</taxon>
        <taxon>Dreissena</taxon>
    </lineage>
</organism>
<evidence type="ECO:0000313" key="2">
    <source>
        <dbReference type="EMBL" id="KAH3773691.1"/>
    </source>
</evidence>
<reference evidence="2" key="1">
    <citation type="journal article" date="2019" name="bioRxiv">
        <title>The Genome of the Zebra Mussel, Dreissena polymorpha: A Resource for Invasive Species Research.</title>
        <authorList>
            <person name="McCartney M.A."/>
            <person name="Auch B."/>
            <person name="Kono T."/>
            <person name="Mallez S."/>
            <person name="Zhang Y."/>
            <person name="Obille A."/>
            <person name="Becker A."/>
            <person name="Abrahante J.E."/>
            <person name="Garbe J."/>
            <person name="Badalamenti J.P."/>
            <person name="Herman A."/>
            <person name="Mangelson H."/>
            <person name="Liachko I."/>
            <person name="Sullivan S."/>
            <person name="Sone E.D."/>
            <person name="Koren S."/>
            <person name="Silverstein K.A.T."/>
            <person name="Beckman K.B."/>
            <person name="Gohl D.M."/>
        </authorList>
    </citation>
    <scope>NUCLEOTIDE SEQUENCE</scope>
    <source>
        <strain evidence="2">Duluth1</strain>
        <tissue evidence="2">Whole animal</tissue>
    </source>
</reference>
<comment type="caution">
    <text evidence="2">The sequence shown here is derived from an EMBL/GenBank/DDBJ whole genome shotgun (WGS) entry which is preliminary data.</text>
</comment>
<feature type="region of interest" description="Disordered" evidence="1">
    <location>
        <begin position="149"/>
        <end position="171"/>
    </location>
</feature>
<feature type="region of interest" description="Disordered" evidence="1">
    <location>
        <begin position="233"/>
        <end position="253"/>
    </location>
</feature>
<sequence length="253" mass="28568">MVIHVNVATVDQCCTLPGVDESAAVKLIKLRNRHGGLNMMLMSQVLGNLTENLMGHIDFASEEEPSNVRRTPLERLGLSEDMGMKSVATSQRSSNQTGGDPVSFMAQLDEMDLRYKALEEQVNLEISRLSQRLHAVPEVKPKLHIKQTSSEKTINPNASNHEGLVSTPGTGHCKSPILQLKFNDEADYKKKELHKHIKMPSSIRPSQKVIVYPENTYQQRDHMEMKPSFFNQGQRGMDYHESDNNLHITPDRQ</sequence>
<feature type="compositionally biased region" description="Basic and acidic residues" evidence="1">
    <location>
        <begin position="237"/>
        <end position="253"/>
    </location>
</feature>
<reference evidence="2" key="2">
    <citation type="submission" date="2020-11" db="EMBL/GenBank/DDBJ databases">
        <authorList>
            <person name="McCartney M.A."/>
            <person name="Auch B."/>
            <person name="Kono T."/>
            <person name="Mallez S."/>
            <person name="Becker A."/>
            <person name="Gohl D.M."/>
            <person name="Silverstein K.A.T."/>
            <person name="Koren S."/>
            <person name="Bechman K.B."/>
            <person name="Herman A."/>
            <person name="Abrahante J.E."/>
            <person name="Garbe J."/>
        </authorList>
    </citation>
    <scope>NUCLEOTIDE SEQUENCE</scope>
    <source>
        <strain evidence="2">Duluth1</strain>
        <tissue evidence="2">Whole animal</tissue>
    </source>
</reference>
<protein>
    <submittedName>
        <fullName evidence="2">Uncharacterized protein</fullName>
    </submittedName>
</protein>
<feature type="compositionally biased region" description="Polar residues" evidence="1">
    <location>
        <begin position="149"/>
        <end position="160"/>
    </location>
</feature>
<name>A0A9D4IFP5_DREPO</name>
<keyword evidence="3" id="KW-1185">Reference proteome</keyword>
<evidence type="ECO:0000313" key="3">
    <source>
        <dbReference type="Proteomes" id="UP000828390"/>
    </source>
</evidence>
<evidence type="ECO:0000256" key="1">
    <source>
        <dbReference type="SAM" id="MobiDB-lite"/>
    </source>
</evidence>
<accession>A0A9D4IFP5</accession>
<gene>
    <name evidence="2" type="ORF">DPMN_175059</name>
</gene>
<dbReference type="Proteomes" id="UP000828390">
    <property type="component" value="Unassembled WGS sequence"/>
</dbReference>
<dbReference type="EMBL" id="JAIWYP010000009">
    <property type="protein sequence ID" value="KAH3773691.1"/>
    <property type="molecule type" value="Genomic_DNA"/>
</dbReference>
<dbReference type="AlphaFoldDB" id="A0A9D4IFP5"/>